<dbReference type="NCBIfam" id="NF006718">
    <property type="entry name" value="PRK09256.1"/>
    <property type="match status" value="1"/>
</dbReference>
<sequence length="137" mass="15435">MLHIYGDAWLNEDDVEFTMIRAQGSGGQNVNKVSSAIHLRFDIPRSSLPDELKAALLAANDQRITKEGVVVIKAQAYRSQEKNRDDALQRLVSLIASHAVPAKPRKPTKPTRGSQQRRLQRKVLRGEIKRNRGRVTD</sequence>
<evidence type="ECO:0000256" key="2">
    <source>
        <dbReference type="SAM" id="MobiDB-lite"/>
    </source>
</evidence>
<feature type="compositionally biased region" description="Basic and acidic residues" evidence="2">
    <location>
        <begin position="124"/>
        <end position="137"/>
    </location>
</feature>
<dbReference type="GO" id="GO:0072344">
    <property type="term" value="P:rescue of stalled ribosome"/>
    <property type="evidence" value="ECO:0007669"/>
    <property type="project" value="TreeGrafter"/>
</dbReference>
<name>A0A7Y9LMH7_9BURK</name>
<organism evidence="4 5">
    <name type="scientific">Pigmentiphaga litoralis</name>
    <dbReference type="NCBI Taxonomy" id="516702"/>
    <lineage>
        <taxon>Bacteria</taxon>
        <taxon>Pseudomonadati</taxon>
        <taxon>Pseudomonadota</taxon>
        <taxon>Betaproteobacteria</taxon>
        <taxon>Burkholderiales</taxon>
        <taxon>Alcaligenaceae</taxon>
        <taxon>Pigmentiphaga</taxon>
    </lineage>
</organism>
<dbReference type="InterPro" id="IPR045853">
    <property type="entry name" value="Pep_chain_release_fac_I_sf"/>
</dbReference>
<dbReference type="GO" id="GO:0004045">
    <property type="term" value="F:peptidyl-tRNA hydrolase activity"/>
    <property type="evidence" value="ECO:0007669"/>
    <property type="project" value="TreeGrafter"/>
</dbReference>
<dbReference type="EMBL" id="JACBYR010000001">
    <property type="protein sequence ID" value="NYE83642.1"/>
    <property type="molecule type" value="Genomic_DNA"/>
</dbReference>
<dbReference type="Pfam" id="PF00472">
    <property type="entry name" value="RF-1"/>
    <property type="match status" value="1"/>
</dbReference>
<dbReference type="PANTHER" id="PTHR47814:SF1">
    <property type="entry name" value="PEPTIDYL-TRNA HYDROLASE ARFB"/>
    <property type="match status" value="1"/>
</dbReference>
<comment type="similarity">
    <text evidence="1">Belongs to the prokaryotic/mitochondrial release factor family.</text>
</comment>
<proteinExistence type="inferred from homology"/>
<comment type="caution">
    <text evidence="4">The sequence shown here is derived from an EMBL/GenBank/DDBJ whole genome shotgun (WGS) entry which is preliminary data.</text>
</comment>
<evidence type="ECO:0000313" key="4">
    <source>
        <dbReference type="EMBL" id="NYE83642.1"/>
    </source>
</evidence>
<evidence type="ECO:0000259" key="3">
    <source>
        <dbReference type="PROSITE" id="PS00745"/>
    </source>
</evidence>
<dbReference type="SUPFAM" id="SSF75620">
    <property type="entry name" value="Release factor"/>
    <property type="match status" value="1"/>
</dbReference>
<dbReference type="InterPro" id="IPR000352">
    <property type="entry name" value="Pep_chain_release_fac_I"/>
</dbReference>
<accession>A0A7Y9LMH7</accession>
<dbReference type="RefSeq" id="WP_179587424.1">
    <property type="nucleotide sequence ID" value="NZ_JACBYR010000001.1"/>
</dbReference>
<dbReference type="PROSITE" id="PS00745">
    <property type="entry name" value="RF_PROK_I"/>
    <property type="match status" value="1"/>
</dbReference>
<dbReference type="PANTHER" id="PTHR47814">
    <property type="entry name" value="PEPTIDYL-TRNA HYDROLASE ARFB"/>
    <property type="match status" value="1"/>
</dbReference>
<feature type="region of interest" description="Disordered" evidence="2">
    <location>
        <begin position="99"/>
        <end position="137"/>
    </location>
</feature>
<evidence type="ECO:0000313" key="5">
    <source>
        <dbReference type="Proteomes" id="UP000542125"/>
    </source>
</evidence>
<gene>
    <name evidence="4" type="ORF">FHW18_002913</name>
</gene>
<reference evidence="4 5" key="1">
    <citation type="submission" date="2020-07" db="EMBL/GenBank/DDBJ databases">
        <title>Genomic Encyclopedia of Type Strains, Phase IV (KMG-V): Genome sequencing to study the core and pangenomes of soil and plant-associated prokaryotes.</title>
        <authorList>
            <person name="Whitman W."/>
        </authorList>
    </citation>
    <scope>NUCLEOTIDE SEQUENCE [LARGE SCALE GENOMIC DNA]</scope>
    <source>
        <strain evidence="4 5">SAS40</strain>
    </source>
</reference>
<feature type="domain" description="Prokaryotic-type class I peptide chain release factors" evidence="3">
    <location>
        <begin position="21"/>
        <end position="37"/>
    </location>
</feature>
<keyword evidence="5" id="KW-1185">Reference proteome</keyword>
<dbReference type="GO" id="GO:0003747">
    <property type="term" value="F:translation release factor activity"/>
    <property type="evidence" value="ECO:0007669"/>
    <property type="project" value="InterPro"/>
</dbReference>
<dbReference type="Gene3D" id="3.30.160.20">
    <property type="match status" value="1"/>
</dbReference>
<dbReference type="Proteomes" id="UP000542125">
    <property type="component" value="Unassembled WGS sequence"/>
</dbReference>
<dbReference type="GO" id="GO:0043022">
    <property type="term" value="F:ribosome binding"/>
    <property type="evidence" value="ECO:0007669"/>
    <property type="project" value="TreeGrafter"/>
</dbReference>
<dbReference type="AlphaFoldDB" id="A0A7Y9LMH7"/>
<evidence type="ECO:0000256" key="1">
    <source>
        <dbReference type="ARBA" id="ARBA00010835"/>
    </source>
</evidence>
<protein>
    <submittedName>
        <fullName evidence="4">Ribosome-associated protein</fullName>
    </submittedName>
</protein>